<dbReference type="PANTHER" id="PTHR47289:SF2">
    <property type="entry name" value="TRANSCRIPTION FACTOR, PUTATIVE (DUF1664)-RELATED"/>
    <property type="match status" value="1"/>
</dbReference>
<dbReference type="EMBL" id="DUZY01000004">
    <property type="protein sequence ID" value="DAD34203.1"/>
    <property type="molecule type" value="Genomic_DNA"/>
</dbReference>
<dbReference type="PANTHER" id="PTHR47289">
    <property type="entry name" value="TRANSCRIPTION FACTOR, PUTATIVE (DUF1664)-RELATED"/>
    <property type="match status" value="1"/>
</dbReference>
<evidence type="ECO:0000313" key="2">
    <source>
        <dbReference type="Proteomes" id="UP000607653"/>
    </source>
</evidence>
<protein>
    <submittedName>
        <fullName evidence="1">Uncharacterized protein</fullName>
    </submittedName>
</protein>
<organism evidence="1 2">
    <name type="scientific">Nelumbo nucifera</name>
    <name type="common">Sacred lotus</name>
    <dbReference type="NCBI Taxonomy" id="4432"/>
    <lineage>
        <taxon>Eukaryota</taxon>
        <taxon>Viridiplantae</taxon>
        <taxon>Streptophyta</taxon>
        <taxon>Embryophyta</taxon>
        <taxon>Tracheophyta</taxon>
        <taxon>Spermatophyta</taxon>
        <taxon>Magnoliopsida</taxon>
        <taxon>Proteales</taxon>
        <taxon>Nelumbonaceae</taxon>
        <taxon>Nelumbo</taxon>
    </lineage>
</organism>
<sequence>MLHCFARVSPAMSLPLGKLTILVGAGILGSVLAKEGRVSDVSDFFSGALKIVWKQLQRDESPSLKAKPQNDSLLAQVNSLRQELQLLASNRSVTIVNGSSSGWAMTIFLL</sequence>
<name>A0A822YQ28_NELNU</name>
<dbReference type="AlphaFoldDB" id="A0A822YQ28"/>
<evidence type="ECO:0000313" key="1">
    <source>
        <dbReference type="EMBL" id="DAD34203.1"/>
    </source>
</evidence>
<reference evidence="1 2" key="1">
    <citation type="journal article" date="2020" name="Mol. Biol. Evol.">
        <title>Distinct Expression and Methylation Patterns for Genes with Different Fates following a Single Whole-Genome Duplication in Flowering Plants.</title>
        <authorList>
            <person name="Shi T."/>
            <person name="Rahmani R.S."/>
            <person name="Gugger P.F."/>
            <person name="Wang M."/>
            <person name="Li H."/>
            <person name="Zhang Y."/>
            <person name="Li Z."/>
            <person name="Wang Q."/>
            <person name="Van de Peer Y."/>
            <person name="Marchal K."/>
            <person name="Chen J."/>
        </authorList>
    </citation>
    <scope>NUCLEOTIDE SEQUENCE [LARGE SCALE GENOMIC DNA]</scope>
    <source>
        <tissue evidence="1">Leaf</tissue>
    </source>
</reference>
<accession>A0A822YQ28</accession>
<proteinExistence type="predicted"/>
<dbReference type="Proteomes" id="UP000607653">
    <property type="component" value="Unassembled WGS sequence"/>
</dbReference>
<gene>
    <name evidence="1" type="ORF">HUJ06_004843</name>
</gene>
<comment type="caution">
    <text evidence="1">The sequence shown here is derived from an EMBL/GenBank/DDBJ whole genome shotgun (WGS) entry which is preliminary data.</text>
</comment>
<keyword evidence="2" id="KW-1185">Reference proteome</keyword>